<sequence length="128" mass="13484">MAAQEAVGANRDAQVKPWAWSSQLPLPGPGPLPVLPAAGLLGPAVLGPGPGPGPGSLSPSSVFTCPNCGKGYSYKGNLNRHIRVECGKEPQLSCPVCFKMFKHKSNMEMHIERVHTNHKYGEGSSAPL</sequence>
<dbReference type="PANTHER" id="PTHR24394:SF48">
    <property type="entry name" value="ZINC FINGER PROTEIN 771"/>
    <property type="match status" value="1"/>
</dbReference>
<dbReference type="Gene3D" id="3.30.160.60">
    <property type="entry name" value="Classic Zinc Finger"/>
    <property type="match status" value="2"/>
</dbReference>
<accession>A0A9C6XVJ5</accession>
<evidence type="ECO:0000256" key="2">
    <source>
        <dbReference type="ARBA" id="ARBA00022723"/>
    </source>
</evidence>
<dbReference type="Proteomes" id="UP000504606">
    <property type="component" value="Unplaced"/>
</dbReference>
<evidence type="ECO:0000259" key="10">
    <source>
        <dbReference type="PROSITE" id="PS50157"/>
    </source>
</evidence>
<evidence type="ECO:0000256" key="7">
    <source>
        <dbReference type="ARBA" id="ARBA00023163"/>
    </source>
</evidence>
<protein>
    <submittedName>
        <fullName evidence="12">Zinc finger protein 500-like</fullName>
    </submittedName>
</protein>
<keyword evidence="4 9" id="KW-0863">Zinc-finger</keyword>
<evidence type="ECO:0000313" key="12">
    <source>
        <dbReference type="RefSeq" id="XP_052132510.1"/>
    </source>
</evidence>
<dbReference type="GeneID" id="113216330"/>
<keyword evidence="5" id="KW-0862">Zinc</keyword>
<evidence type="ECO:0000256" key="8">
    <source>
        <dbReference type="ARBA" id="ARBA00023242"/>
    </source>
</evidence>
<evidence type="ECO:0000313" key="11">
    <source>
        <dbReference type="Proteomes" id="UP000504606"/>
    </source>
</evidence>
<dbReference type="GO" id="GO:0005634">
    <property type="term" value="C:nucleus"/>
    <property type="evidence" value="ECO:0007669"/>
    <property type="project" value="UniProtKB-SubCell"/>
</dbReference>
<dbReference type="GO" id="GO:0000981">
    <property type="term" value="F:DNA-binding transcription factor activity, RNA polymerase II-specific"/>
    <property type="evidence" value="ECO:0007669"/>
    <property type="project" value="TreeGrafter"/>
</dbReference>
<feature type="domain" description="C2H2-type" evidence="10">
    <location>
        <begin position="92"/>
        <end position="120"/>
    </location>
</feature>
<dbReference type="AlphaFoldDB" id="A0A9C6XVJ5"/>
<dbReference type="PROSITE" id="PS50157">
    <property type="entry name" value="ZINC_FINGER_C2H2_2"/>
    <property type="match status" value="2"/>
</dbReference>
<keyword evidence="6" id="KW-0805">Transcription regulation</keyword>
<organism evidence="11 12">
    <name type="scientific">Frankliniella occidentalis</name>
    <name type="common">Western flower thrips</name>
    <name type="synonym">Euthrips occidentalis</name>
    <dbReference type="NCBI Taxonomy" id="133901"/>
    <lineage>
        <taxon>Eukaryota</taxon>
        <taxon>Metazoa</taxon>
        <taxon>Ecdysozoa</taxon>
        <taxon>Arthropoda</taxon>
        <taxon>Hexapoda</taxon>
        <taxon>Insecta</taxon>
        <taxon>Pterygota</taxon>
        <taxon>Neoptera</taxon>
        <taxon>Paraneoptera</taxon>
        <taxon>Thysanoptera</taxon>
        <taxon>Terebrantia</taxon>
        <taxon>Thripoidea</taxon>
        <taxon>Thripidae</taxon>
        <taxon>Frankliniella</taxon>
    </lineage>
</organism>
<evidence type="ECO:0000256" key="6">
    <source>
        <dbReference type="ARBA" id="ARBA00023015"/>
    </source>
</evidence>
<feature type="domain" description="C2H2-type" evidence="10">
    <location>
        <begin position="63"/>
        <end position="90"/>
    </location>
</feature>
<name>A0A9C6XVJ5_FRAOC</name>
<dbReference type="KEGG" id="foc:113216330"/>
<reference evidence="12" key="1">
    <citation type="journal article" date="2018" name="Proc. Natl. Acad. Sci. U.S.A.">
        <title>Phylogenomics and the evolution of hemipteroid insects.</title>
        <authorList>
            <person name="Johnson K.P."/>
            <person name="Dietrich C.H."/>
            <person name="Friedrich F."/>
            <person name="Beutel R.G."/>
            <person name="Wipfler B."/>
            <person name="Peters R.S."/>
            <person name="Allen J.M."/>
            <person name="Petersen M."/>
            <person name="Donath A."/>
            <person name="Walden K.K."/>
            <person name="Kozlov A.M."/>
            <person name="Podsiadlowski L."/>
            <person name="Mayer C."/>
            <person name="Meusemann K."/>
            <person name="Vasilikopoulos A."/>
            <person name="Waterhouse R.M."/>
            <person name="Cameron S.L."/>
            <person name="Weirauch C."/>
            <person name="Swanson D.R."/>
            <person name="Percy D.M."/>
            <person name="Hardy N.B."/>
            <person name="Terry I."/>
            <person name="Liu S."/>
            <person name="Zhou X."/>
            <person name="Misof B."/>
            <person name="Robertson H.M."/>
            <person name="Yoshizawa K."/>
        </authorList>
    </citation>
    <scope>NUCLEOTIDE SEQUENCE</scope>
    <source>
        <tissue evidence="12">Whole organism</tissue>
    </source>
</reference>
<keyword evidence="7" id="KW-0804">Transcription</keyword>
<gene>
    <name evidence="12" type="primary">LOC113216330</name>
</gene>
<dbReference type="SMART" id="SM00355">
    <property type="entry name" value="ZnF_C2H2"/>
    <property type="match status" value="2"/>
</dbReference>
<comment type="subcellular location">
    <subcellularLocation>
        <location evidence="1">Nucleus</location>
    </subcellularLocation>
</comment>
<dbReference type="RefSeq" id="XP_052132510.1">
    <property type="nucleotide sequence ID" value="XM_052276550.1"/>
</dbReference>
<keyword evidence="3" id="KW-0677">Repeat</keyword>
<evidence type="ECO:0000256" key="3">
    <source>
        <dbReference type="ARBA" id="ARBA00022737"/>
    </source>
</evidence>
<proteinExistence type="predicted"/>
<dbReference type="PROSITE" id="PS00028">
    <property type="entry name" value="ZINC_FINGER_C2H2_1"/>
    <property type="match status" value="1"/>
</dbReference>
<dbReference type="GO" id="GO:0008270">
    <property type="term" value="F:zinc ion binding"/>
    <property type="evidence" value="ECO:0007669"/>
    <property type="project" value="UniProtKB-KW"/>
</dbReference>
<evidence type="ECO:0000256" key="9">
    <source>
        <dbReference type="PROSITE-ProRule" id="PRU00042"/>
    </source>
</evidence>
<dbReference type="InterPro" id="IPR013087">
    <property type="entry name" value="Znf_C2H2_type"/>
</dbReference>
<evidence type="ECO:0000256" key="4">
    <source>
        <dbReference type="ARBA" id="ARBA00022771"/>
    </source>
</evidence>
<keyword evidence="11" id="KW-1185">Reference proteome</keyword>
<dbReference type="FunFam" id="3.30.160.60:FF:000100">
    <property type="entry name" value="Zinc finger 45-like"/>
    <property type="match status" value="1"/>
</dbReference>
<evidence type="ECO:0000256" key="5">
    <source>
        <dbReference type="ARBA" id="ARBA00022833"/>
    </source>
</evidence>
<evidence type="ECO:0000256" key="1">
    <source>
        <dbReference type="ARBA" id="ARBA00004123"/>
    </source>
</evidence>
<dbReference type="SUPFAM" id="SSF57667">
    <property type="entry name" value="beta-beta-alpha zinc fingers"/>
    <property type="match status" value="1"/>
</dbReference>
<dbReference type="InterPro" id="IPR036236">
    <property type="entry name" value="Znf_C2H2_sf"/>
</dbReference>
<keyword evidence="8" id="KW-0539">Nucleus</keyword>
<dbReference type="PANTHER" id="PTHR24394">
    <property type="entry name" value="ZINC FINGER PROTEIN"/>
    <property type="match status" value="1"/>
</dbReference>
<dbReference type="Pfam" id="PF00096">
    <property type="entry name" value="zf-C2H2"/>
    <property type="match status" value="2"/>
</dbReference>
<keyword evidence="2" id="KW-0479">Metal-binding</keyword>
<reference evidence="12" key="2">
    <citation type="submission" date="2025-08" db="UniProtKB">
        <authorList>
            <consortium name="RefSeq"/>
        </authorList>
    </citation>
    <scope>IDENTIFICATION</scope>
    <source>
        <tissue evidence="12">Whole organism</tissue>
    </source>
</reference>
<dbReference type="GO" id="GO:0003677">
    <property type="term" value="F:DNA binding"/>
    <property type="evidence" value="ECO:0007669"/>
    <property type="project" value="UniProtKB-KW"/>
</dbReference>